<dbReference type="Gene3D" id="3.40.50.300">
    <property type="entry name" value="P-loop containing nucleotide triphosphate hydrolases"/>
    <property type="match status" value="1"/>
</dbReference>
<proteinExistence type="predicted"/>
<protein>
    <submittedName>
        <fullName evidence="2">HPr kinase/phosphorylase</fullName>
    </submittedName>
</protein>
<dbReference type="SUPFAM" id="SSF53795">
    <property type="entry name" value="PEP carboxykinase-like"/>
    <property type="match status" value="1"/>
</dbReference>
<organism evidence="2 3">
    <name type="scientific">Aureimonas populi</name>
    <dbReference type="NCBI Taxonomy" id="1701758"/>
    <lineage>
        <taxon>Bacteria</taxon>
        <taxon>Pseudomonadati</taxon>
        <taxon>Pseudomonadota</taxon>
        <taxon>Alphaproteobacteria</taxon>
        <taxon>Hyphomicrobiales</taxon>
        <taxon>Aurantimonadaceae</taxon>
        <taxon>Aureimonas</taxon>
    </lineage>
</organism>
<dbReference type="GO" id="GO:0016301">
    <property type="term" value="F:kinase activity"/>
    <property type="evidence" value="ECO:0007669"/>
    <property type="project" value="UniProtKB-KW"/>
</dbReference>
<keyword evidence="3" id="KW-1185">Reference proteome</keyword>
<keyword evidence="2" id="KW-0418">Kinase</keyword>
<dbReference type="InterPro" id="IPR027417">
    <property type="entry name" value="P-loop_NTPase"/>
</dbReference>
<dbReference type="RefSeq" id="WP_209737302.1">
    <property type="nucleotide sequence ID" value="NZ_CP072611.1"/>
</dbReference>
<feature type="domain" description="HPr kinase/phosphorylase C-terminal" evidence="1">
    <location>
        <begin position="6"/>
        <end position="86"/>
    </location>
</feature>
<sequence length="152" mass="15582">MTPGEINLHATMVRIGSSGVLIAGPARSGKSALAIALLRGARREGLAGALVGDDQLLLRPCKGRLHARAPEAIAGLIEISGAGLLRLPVAGPGPVDLLVRLETEAPRLPEEPGEEICGISLPRVFLPPREAAFGADVVLTLLEAGPGALSKL</sequence>
<keyword evidence="2" id="KW-0808">Transferase</keyword>
<evidence type="ECO:0000313" key="3">
    <source>
        <dbReference type="Proteomes" id="UP001597371"/>
    </source>
</evidence>
<evidence type="ECO:0000259" key="1">
    <source>
        <dbReference type="Pfam" id="PF07475"/>
    </source>
</evidence>
<dbReference type="Proteomes" id="UP001597371">
    <property type="component" value="Unassembled WGS sequence"/>
</dbReference>
<name>A0ABW5CNN1_9HYPH</name>
<dbReference type="Pfam" id="PF07475">
    <property type="entry name" value="Hpr_kinase_C"/>
    <property type="match status" value="1"/>
</dbReference>
<reference evidence="3" key="1">
    <citation type="journal article" date="2019" name="Int. J. Syst. Evol. Microbiol.">
        <title>The Global Catalogue of Microorganisms (GCM) 10K type strain sequencing project: providing services to taxonomists for standard genome sequencing and annotation.</title>
        <authorList>
            <consortium name="The Broad Institute Genomics Platform"/>
            <consortium name="The Broad Institute Genome Sequencing Center for Infectious Disease"/>
            <person name="Wu L."/>
            <person name="Ma J."/>
        </authorList>
    </citation>
    <scope>NUCLEOTIDE SEQUENCE [LARGE SCALE GENOMIC DNA]</scope>
    <source>
        <strain evidence="3">ZS-35-S2</strain>
    </source>
</reference>
<accession>A0ABW5CNN1</accession>
<evidence type="ECO:0000313" key="2">
    <source>
        <dbReference type="EMBL" id="MFD2238845.1"/>
    </source>
</evidence>
<dbReference type="EMBL" id="JBHUIJ010000022">
    <property type="protein sequence ID" value="MFD2238845.1"/>
    <property type="molecule type" value="Genomic_DNA"/>
</dbReference>
<gene>
    <name evidence="2" type="ORF">ACFSKQ_15430</name>
</gene>
<comment type="caution">
    <text evidence="2">The sequence shown here is derived from an EMBL/GenBank/DDBJ whole genome shotgun (WGS) entry which is preliminary data.</text>
</comment>
<dbReference type="InterPro" id="IPR011104">
    <property type="entry name" value="Hpr_kin/Pase_C"/>
</dbReference>